<sequence length="75" mass="8535">MEHLGLQMEGNYRCGNCLGRGSAACKSCWFSGKHRAFSISSDKFRVLQEPNKDRKMFKSLSLNRLCIALAESYKE</sequence>
<evidence type="ECO:0000313" key="1">
    <source>
        <dbReference type="EMBL" id="RXH87050.1"/>
    </source>
</evidence>
<protein>
    <submittedName>
        <fullName evidence="1">Uncharacterized protein</fullName>
    </submittedName>
</protein>
<keyword evidence="2" id="KW-1185">Reference proteome</keyword>
<dbReference type="Proteomes" id="UP000290289">
    <property type="component" value="Chromosome 10"/>
</dbReference>
<gene>
    <name evidence="1" type="ORF">DVH24_028550</name>
</gene>
<name>A0A498IV28_MALDO</name>
<reference evidence="1 2" key="1">
    <citation type="submission" date="2018-10" db="EMBL/GenBank/DDBJ databases">
        <title>A high-quality apple genome assembly.</title>
        <authorList>
            <person name="Hu J."/>
        </authorList>
    </citation>
    <scope>NUCLEOTIDE SEQUENCE [LARGE SCALE GENOMIC DNA]</scope>
    <source>
        <strain evidence="2">cv. HFTH1</strain>
        <tissue evidence="1">Young leaf</tissue>
    </source>
</reference>
<organism evidence="1 2">
    <name type="scientific">Malus domestica</name>
    <name type="common">Apple</name>
    <name type="synonym">Pyrus malus</name>
    <dbReference type="NCBI Taxonomy" id="3750"/>
    <lineage>
        <taxon>Eukaryota</taxon>
        <taxon>Viridiplantae</taxon>
        <taxon>Streptophyta</taxon>
        <taxon>Embryophyta</taxon>
        <taxon>Tracheophyta</taxon>
        <taxon>Spermatophyta</taxon>
        <taxon>Magnoliopsida</taxon>
        <taxon>eudicotyledons</taxon>
        <taxon>Gunneridae</taxon>
        <taxon>Pentapetalae</taxon>
        <taxon>rosids</taxon>
        <taxon>fabids</taxon>
        <taxon>Rosales</taxon>
        <taxon>Rosaceae</taxon>
        <taxon>Amygdaloideae</taxon>
        <taxon>Maleae</taxon>
        <taxon>Malus</taxon>
    </lineage>
</organism>
<accession>A0A498IV28</accession>
<proteinExistence type="predicted"/>
<dbReference type="AlphaFoldDB" id="A0A498IV28"/>
<dbReference type="EMBL" id="RDQH01000336">
    <property type="protein sequence ID" value="RXH87050.1"/>
    <property type="molecule type" value="Genomic_DNA"/>
</dbReference>
<evidence type="ECO:0000313" key="2">
    <source>
        <dbReference type="Proteomes" id="UP000290289"/>
    </source>
</evidence>
<comment type="caution">
    <text evidence="1">The sequence shown here is derived from an EMBL/GenBank/DDBJ whole genome shotgun (WGS) entry which is preliminary data.</text>
</comment>